<dbReference type="RefSeq" id="WP_377926630.1">
    <property type="nucleotide sequence ID" value="NZ_JBHUEM010000003.1"/>
</dbReference>
<reference evidence="2" key="1">
    <citation type="journal article" date="2019" name="Int. J. Syst. Evol. Microbiol.">
        <title>The Global Catalogue of Microorganisms (GCM) 10K type strain sequencing project: providing services to taxonomists for standard genome sequencing and annotation.</title>
        <authorList>
            <consortium name="The Broad Institute Genomics Platform"/>
            <consortium name="The Broad Institute Genome Sequencing Center for Infectious Disease"/>
            <person name="Wu L."/>
            <person name="Ma J."/>
        </authorList>
    </citation>
    <scope>NUCLEOTIDE SEQUENCE [LARGE SCALE GENOMIC DNA]</scope>
    <source>
        <strain evidence="2">CCUG 49339</strain>
    </source>
</reference>
<evidence type="ECO:0000313" key="1">
    <source>
        <dbReference type="EMBL" id="MFD1735532.1"/>
    </source>
</evidence>
<dbReference type="SUPFAM" id="SSF54506">
    <property type="entry name" value="Diaminopimelate epimerase-like"/>
    <property type="match status" value="1"/>
</dbReference>
<protein>
    <submittedName>
        <fullName evidence="1">PhzF family phenazine biosynthesis protein</fullName>
    </submittedName>
</protein>
<dbReference type="PANTHER" id="PTHR13774:SF32">
    <property type="entry name" value="ANTISENSE-ENHANCING SEQUENCE 1"/>
    <property type="match status" value="1"/>
</dbReference>
<gene>
    <name evidence="1" type="ORF">ACFSCX_03055</name>
</gene>
<sequence length="304" mass="33733">MKELQYVLLDVFTDKPFGGNQLAVFLHCDDLSGDKMQTIAKELNLSETVFLFPPNPQNSDFTLRIFTPRMELPFAGHPTIGTAYLLGIMGLVPVKNGVTTITLQEKIGAIPVELYSVDGQIQKVNMAQPIPKIVEEGHNKKRVAELLSLSEEDIDQHLPIQSLSAGIPYLYIPVKSLDAMKRIRFRTDIWNESFAGSENNKHIFTFCLETELKSTNVHSRMFAPAMGIVEDPATGSASGPLGYYLANHRIGEPIDETYYYVSEQGIEIGRPSLIEIMISKKGHETRDIKIGGTAVIIGEGVLRV</sequence>
<dbReference type="Gene3D" id="3.10.310.10">
    <property type="entry name" value="Diaminopimelate Epimerase, Chain A, domain 1"/>
    <property type="match status" value="2"/>
</dbReference>
<accession>A0ABW4LKB0</accession>
<dbReference type="Proteomes" id="UP001597214">
    <property type="component" value="Unassembled WGS sequence"/>
</dbReference>
<dbReference type="NCBIfam" id="TIGR00654">
    <property type="entry name" value="PhzF_family"/>
    <property type="match status" value="1"/>
</dbReference>
<evidence type="ECO:0000313" key="2">
    <source>
        <dbReference type="Proteomes" id="UP001597214"/>
    </source>
</evidence>
<dbReference type="PIRSF" id="PIRSF016184">
    <property type="entry name" value="PhzC_PhzF"/>
    <property type="match status" value="1"/>
</dbReference>
<dbReference type="PANTHER" id="PTHR13774">
    <property type="entry name" value="PHENAZINE BIOSYNTHESIS PROTEIN"/>
    <property type="match status" value="1"/>
</dbReference>
<proteinExistence type="predicted"/>
<organism evidence="1 2">
    <name type="scientific">Bacillus salitolerans</name>
    <dbReference type="NCBI Taxonomy" id="1437434"/>
    <lineage>
        <taxon>Bacteria</taxon>
        <taxon>Bacillati</taxon>
        <taxon>Bacillota</taxon>
        <taxon>Bacilli</taxon>
        <taxon>Bacillales</taxon>
        <taxon>Bacillaceae</taxon>
        <taxon>Bacillus</taxon>
    </lineage>
</organism>
<dbReference type="EMBL" id="JBHUEM010000003">
    <property type="protein sequence ID" value="MFD1735532.1"/>
    <property type="molecule type" value="Genomic_DNA"/>
</dbReference>
<dbReference type="Pfam" id="PF02567">
    <property type="entry name" value="PhzC-PhzF"/>
    <property type="match status" value="1"/>
</dbReference>
<dbReference type="InterPro" id="IPR003719">
    <property type="entry name" value="Phenazine_PhzF-like"/>
</dbReference>
<comment type="caution">
    <text evidence="1">The sequence shown here is derived from an EMBL/GenBank/DDBJ whole genome shotgun (WGS) entry which is preliminary data.</text>
</comment>
<name>A0ABW4LKB0_9BACI</name>
<keyword evidence="2" id="KW-1185">Reference proteome</keyword>